<dbReference type="Proteomes" id="UP000279446">
    <property type="component" value="Unassembled WGS sequence"/>
</dbReference>
<organism evidence="1 2">
    <name type="scientific">Paenibacillus anaericanus</name>
    <dbReference type="NCBI Taxonomy" id="170367"/>
    <lineage>
        <taxon>Bacteria</taxon>
        <taxon>Bacillati</taxon>
        <taxon>Bacillota</taxon>
        <taxon>Bacilli</taxon>
        <taxon>Bacillales</taxon>
        <taxon>Paenibacillaceae</taxon>
        <taxon>Paenibacillus</taxon>
    </lineage>
</organism>
<gene>
    <name evidence="1" type="ORF">EJP82_01345</name>
</gene>
<reference evidence="1 2" key="1">
    <citation type="submission" date="2018-12" db="EMBL/GenBank/DDBJ databases">
        <authorList>
            <person name="Sun L."/>
            <person name="Chen Z."/>
        </authorList>
    </citation>
    <scope>NUCLEOTIDE SEQUENCE [LARGE SCALE GENOMIC DNA]</scope>
    <source>
        <strain evidence="1 2">DSM 15890</strain>
    </source>
</reference>
<dbReference type="OrthoDB" id="2665237at2"/>
<evidence type="ECO:0000313" key="1">
    <source>
        <dbReference type="EMBL" id="RUT48614.1"/>
    </source>
</evidence>
<sequence>MNQMDNAHNIQDDSRQNMIDWNVKKGYLMSESEPRRTELILVIGKNVEQAKFLWRLVRDKHPKDARVKFVGRNPTFLDGLNHEAMLIVLIGQWQLNPVATCSHVQWFEKLGARVIIE</sequence>
<accession>A0A3S1CBV5</accession>
<protein>
    <submittedName>
        <fullName evidence="1">Uncharacterized protein</fullName>
    </submittedName>
</protein>
<dbReference type="AlphaFoldDB" id="A0A3S1CBV5"/>
<name>A0A3S1CBV5_9BACL</name>
<keyword evidence="2" id="KW-1185">Reference proteome</keyword>
<dbReference type="RefSeq" id="WP_127190208.1">
    <property type="nucleotide sequence ID" value="NZ_RZNY01000001.1"/>
</dbReference>
<proteinExistence type="predicted"/>
<comment type="caution">
    <text evidence="1">The sequence shown here is derived from an EMBL/GenBank/DDBJ whole genome shotgun (WGS) entry which is preliminary data.</text>
</comment>
<evidence type="ECO:0000313" key="2">
    <source>
        <dbReference type="Proteomes" id="UP000279446"/>
    </source>
</evidence>
<dbReference type="EMBL" id="RZNY01000001">
    <property type="protein sequence ID" value="RUT48614.1"/>
    <property type="molecule type" value="Genomic_DNA"/>
</dbReference>